<accession>A0A5N6XKC4</accession>
<proteinExistence type="predicted"/>
<keyword evidence="2" id="KW-1185">Reference proteome</keyword>
<evidence type="ECO:0000313" key="1">
    <source>
        <dbReference type="EMBL" id="KAE8333362.1"/>
    </source>
</evidence>
<gene>
    <name evidence="1" type="ORF">BDV39DRAFT_199088</name>
</gene>
<dbReference type="Proteomes" id="UP000325945">
    <property type="component" value="Unassembled WGS sequence"/>
</dbReference>
<name>A0A5N6XKC4_9EURO</name>
<organism evidence="1 2">
    <name type="scientific">Aspergillus sergii</name>
    <dbReference type="NCBI Taxonomy" id="1034303"/>
    <lineage>
        <taxon>Eukaryota</taxon>
        <taxon>Fungi</taxon>
        <taxon>Dikarya</taxon>
        <taxon>Ascomycota</taxon>
        <taxon>Pezizomycotina</taxon>
        <taxon>Eurotiomycetes</taxon>
        <taxon>Eurotiomycetidae</taxon>
        <taxon>Eurotiales</taxon>
        <taxon>Aspergillaceae</taxon>
        <taxon>Aspergillus</taxon>
        <taxon>Aspergillus subgen. Circumdati</taxon>
    </lineage>
</organism>
<protein>
    <submittedName>
        <fullName evidence="1">Uncharacterized protein</fullName>
    </submittedName>
</protein>
<dbReference type="AlphaFoldDB" id="A0A5N6XKC4"/>
<evidence type="ECO:0000313" key="2">
    <source>
        <dbReference type="Proteomes" id="UP000325945"/>
    </source>
</evidence>
<reference evidence="2" key="1">
    <citation type="submission" date="2019-04" db="EMBL/GenBank/DDBJ databases">
        <title>Friends and foes A comparative genomics studyof 23 Aspergillus species from section Flavi.</title>
        <authorList>
            <consortium name="DOE Joint Genome Institute"/>
            <person name="Kjaerbolling I."/>
            <person name="Vesth T."/>
            <person name="Frisvad J.C."/>
            <person name="Nybo J.L."/>
            <person name="Theobald S."/>
            <person name="Kildgaard S."/>
            <person name="Isbrandt T."/>
            <person name="Kuo A."/>
            <person name="Sato A."/>
            <person name="Lyhne E.K."/>
            <person name="Kogle M.E."/>
            <person name="Wiebenga A."/>
            <person name="Kun R.S."/>
            <person name="Lubbers R.J."/>
            <person name="Makela M.R."/>
            <person name="Barry K."/>
            <person name="Chovatia M."/>
            <person name="Clum A."/>
            <person name="Daum C."/>
            <person name="Haridas S."/>
            <person name="He G."/>
            <person name="LaButti K."/>
            <person name="Lipzen A."/>
            <person name="Mondo S."/>
            <person name="Riley R."/>
            <person name="Salamov A."/>
            <person name="Simmons B.A."/>
            <person name="Magnuson J.K."/>
            <person name="Henrissat B."/>
            <person name="Mortensen U.H."/>
            <person name="Larsen T.O."/>
            <person name="Devries R.P."/>
            <person name="Grigoriev I.V."/>
            <person name="Machida M."/>
            <person name="Baker S.E."/>
            <person name="Andersen M.R."/>
        </authorList>
    </citation>
    <scope>NUCLEOTIDE SEQUENCE [LARGE SCALE GENOMIC DNA]</scope>
    <source>
        <strain evidence="2">CBS 130017</strain>
    </source>
</reference>
<sequence length="101" mass="11836">MPFIFFPEEYWLSKALEVSSPPSVWQLTEKLEEKSEISDRKDMQELGRMSYAHAEFKCCNTSYPYQQALITIYLQLPAKESMGLPPSMRRREATDRKLIVV</sequence>
<dbReference type="EMBL" id="ML741762">
    <property type="protein sequence ID" value="KAE8333362.1"/>
    <property type="molecule type" value="Genomic_DNA"/>
</dbReference>